<feature type="compositionally biased region" description="Basic residues" evidence="1">
    <location>
        <begin position="1"/>
        <end position="12"/>
    </location>
</feature>
<evidence type="ECO:0000313" key="2">
    <source>
        <dbReference type="EMBL" id="CAD8697887.1"/>
    </source>
</evidence>
<evidence type="ECO:0000256" key="1">
    <source>
        <dbReference type="SAM" id="MobiDB-lite"/>
    </source>
</evidence>
<organism evidence="2">
    <name type="scientific">Mantoniella antarctica</name>
    <dbReference type="NCBI Taxonomy" id="81844"/>
    <lineage>
        <taxon>Eukaryota</taxon>
        <taxon>Viridiplantae</taxon>
        <taxon>Chlorophyta</taxon>
        <taxon>Mamiellophyceae</taxon>
        <taxon>Mamiellales</taxon>
        <taxon>Mamiellaceae</taxon>
        <taxon>Mantoniella</taxon>
    </lineage>
</organism>
<proteinExistence type="predicted"/>
<dbReference type="AlphaFoldDB" id="A0A7S0S6C9"/>
<gene>
    <name evidence="2" type="ORF">MANT1106_LOCUS566</name>
</gene>
<feature type="region of interest" description="Disordered" evidence="1">
    <location>
        <begin position="1"/>
        <end position="42"/>
    </location>
</feature>
<sequence length="119" mass="12833">MSGKKIRGRTNRAKLGEAAVQPPLATPSALHEPPGPHPLTQRGEIDEEATAAPTATRTYTLDRVTRAQLATKLQGFTERSLMGIHHKNQAGLQLAALQMTLVLSPSLLRGEMKKPCSLC</sequence>
<accession>A0A7S0S6C9</accession>
<dbReference type="EMBL" id="HBFC01001101">
    <property type="protein sequence ID" value="CAD8697887.1"/>
    <property type="molecule type" value="Transcribed_RNA"/>
</dbReference>
<name>A0A7S0S6C9_9CHLO</name>
<reference evidence="2" key="1">
    <citation type="submission" date="2021-01" db="EMBL/GenBank/DDBJ databases">
        <authorList>
            <person name="Corre E."/>
            <person name="Pelletier E."/>
            <person name="Niang G."/>
            <person name="Scheremetjew M."/>
            <person name="Finn R."/>
            <person name="Kale V."/>
            <person name="Holt S."/>
            <person name="Cochrane G."/>
            <person name="Meng A."/>
            <person name="Brown T."/>
            <person name="Cohen L."/>
        </authorList>
    </citation>
    <scope>NUCLEOTIDE SEQUENCE</scope>
    <source>
        <strain evidence="2">SL-175</strain>
    </source>
</reference>
<protein>
    <submittedName>
        <fullName evidence="2">Uncharacterized protein</fullName>
    </submittedName>
</protein>